<sequence length="267" mass="30962">MNIVNFSKEEFQNQQIEAAHLEEILKDFRRDGYVILQDVFSKEYINALCADFMGTYGHNFLEENDRNVVKVGNKRIQVSVEVKDAFNSPSLYANPFVLAFLRSIFNNYFIISDLTCVTSLPGAQKMRIHRDGTIFDGLALAPLLPAHAVGVLIPLIPFNKLNGPTRYWPGSHRISQLLADFEENLNFIEPEIDTGSCILMDHRLVHSGNPNRSEQIRPLLYCNYSLPWYFDYINFKYEAHLIVDDKNFEKIPADYKLFFQRRNMKLL</sequence>
<keyword evidence="2" id="KW-1185">Reference proteome</keyword>
<dbReference type="SUPFAM" id="SSF51197">
    <property type="entry name" value="Clavaminate synthase-like"/>
    <property type="match status" value="1"/>
</dbReference>
<reference evidence="1 2" key="1">
    <citation type="submission" date="2018-07" db="EMBL/GenBank/DDBJ databases">
        <title>Genome sequencing of Runella.</title>
        <authorList>
            <person name="Baek M.-G."/>
            <person name="Yi H."/>
        </authorList>
    </citation>
    <scope>NUCLEOTIDE SEQUENCE [LARGE SCALE GENOMIC DNA]</scope>
    <source>
        <strain evidence="1 2">HYN0085</strain>
    </source>
</reference>
<evidence type="ECO:0008006" key="3">
    <source>
        <dbReference type="Google" id="ProtNLM"/>
    </source>
</evidence>
<name>A0A344TPE4_9BACT</name>
<dbReference type="PANTHER" id="PTHR37563:SF2">
    <property type="entry name" value="PHYTANOYL-COA DIOXYGENASE FAMILY PROTEIN (AFU_ORTHOLOGUE AFUA_2G03330)"/>
    <property type="match status" value="1"/>
</dbReference>
<protein>
    <recommendedName>
        <fullName evidence="3">Ectoine hydroxylase-related dioxygenase, phytanoyl-CoA dioxygenase (PhyH) family</fullName>
    </recommendedName>
</protein>
<dbReference type="Gene3D" id="2.60.120.620">
    <property type="entry name" value="q2cbj1_9rhob like domain"/>
    <property type="match status" value="1"/>
</dbReference>
<dbReference type="KEGG" id="run:DR864_23640"/>
<proteinExistence type="predicted"/>
<organism evidence="1 2">
    <name type="scientific">Runella rosea</name>
    <dbReference type="NCBI Taxonomy" id="2259595"/>
    <lineage>
        <taxon>Bacteria</taxon>
        <taxon>Pseudomonadati</taxon>
        <taxon>Bacteroidota</taxon>
        <taxon>Cytophagia</taxon>
        <taxon>Cytophagales</taxon>
        <taxon>Spirosomataceae</taxon>
        <taxon>Runella</taxon>
    </lineage>
</organism>
<evidence type="ECO:0000313" key="1">
    <source>
        <dbReference type="EMBL" id="AXE20515.1"/>
    </source>
</evidence>
<dbReference type="GO" id="GO:0016706">
    <property type="term" value="F:2-oxoglutarate-dependent dioxygenase activity"/>
    <property type="evidence" value="ECO:0007669"/>
    <property type="project" value="UniProtKB-ARBA"/>
</dbReference>
<dbReference type="AlphaFoldDB" id="A0A344TPE4"/>
<evidence type="ECO:0000313" key="2">
    <source>
        <dbReference type="Proteomes" id="UP000251993"/>
    </source>
</evidence>
<dbReference type="Pfam" id="PF05721">
    <property type="entry name" value="PhyH"/>
    <property type="match status" value="1"/>
</dbReference>
<dbReference type="OrthoDB" id="976214at2"/>
<dbReference type="InterPro" id="IPR008775">
    <property type="entry name" value="Phytyl_CoA_dOase-like"/>
</dbReference>
<gene>
    <name evidence="1" type="ORF">DR864_23640</name>
</gene>
<dbReference type="PANTHER" id="PTHR37563">
    <property type="entry name" value="PHYTANOYL-COA DIOXYGENASE FAMILY PROTEIN (AFU_ORTHOLOGUE AFUA_2G03330)"/>
    <property type="match status" value="1"/>
</dbReference>
<dbReference type="Proteomes" id="UP000251993">
    <property type="component" value="Chromosome"/>
</dbReference>
<accession>A0A344TPE4</accession>
<dbReference type="InterPro" id="IPR051961">
    <property type="entry name" value="Fungal_Metabolite_Diox"/>
</dbReference>
<dbReference type="RefSeq" id="WP_114069278.1">
    <property type="nucleotide sequence ID" value="NZ_CP030850.1"/>
</dbReference>
<dbReference type="EMBL" id="CP030850">
    <property type="protein sequence ID" value="AXE20515.1"/>
    <property type="molecule type" value="Genomic_DNA"/>
</dbReference>